<dbReference type="Pfam" id="PF01042">
    <property type="entry name" value="Ribonuc_L-PSP"/>
    <property type="match status" value="1"/>
</dbReference>
<keyword evidence="2" id="KW-1185">Reference proteome</keyword>
<dbReference type="GO" id="GO:0019239">
    <property type="term" value="F:deaminase activity"/>
    <property type="evidence" value="ECO:0007669"/>
    <property type="project" value="TreeGrafter"/>
</dbReference>
<protein>
    <submittedName>
        <fullName evidence="1">RidA family protein</fullName>
    </submittedName>
</protein>
<comment type="caution">
    <text evidence="1">The sequence shown here is derived from an EMBL/GenBank/DDBJ whole genome shotgun (WGS) entry which is preliminary data.</text>
</comment>
<dbReference type="CDD" id="cd00448">
    <property type="entry name" value="YjgF_YER057c_UK114_family"/>
    <property type="match status" value="1"/>
</dbReference>
<dbReference type="RefSeq" id="WP_259660656.1">
    <property type="nucleotide sequence ID" value="NZ_JAHXRI010000006.1"/>
</dbReference>
<dbReference type="InterPro" id="IPR006175">
    <property type="entry name" value="YjgF/YER057c/UK114"/>
</dbReference>
<evidence type="ECO:0000313" key="1">
    <source>
        <dbReference type="EMBL" id="MBZ1350274.1"/>
    </source>
</evidence>
<evidence type="ECO:0000313" key="2">
    <source>
        <dbReference type="Proteomes" id="UP000739565"/>
    </source>
</evidence>
<dbReference type="SUPFAM" id="SSF55298">
    <property type="entry name" value="YjgF-like"/>
    <property type="match status" value="1"/>
</dbReference>
<proteinExistence type="predicted"/>
<dbReference type="InterPro" id="IPR035959">
    <property type="entry name" value="RutC-like_sf"/>
</dbReference>
<name>A0A953N8R8_9BURK</name>
<dbReference type="PANTHER" id="PTHR11803">
    <property type="entry name" value="2-IMINOBUTANOATE/2-IMINOPROPANOATE DEAMINASE RIDA"/>
    <property type="match status" value="1"/>
</dbReference>
<gene>
    <name evidence="1" type="ORF">KZZ10_06405</name>
</gene>
<accession>A0A953N8R8</accession>
<dbReference type="EMBL" id="JAHXRI010000006">
    <property type="protein sequence ID" value="MBZ1350274.1"/>
    <property type="molecule type" value="Genomic_DNA"/>
</dbReference>
<sequence length="124" mass="13410">MKLIQSPKVPAPAGHYSQAVEAAGLVFVSGVLPGKPPEGETDSFERQVRASFAQCSNILNAAGCTLSDVVQCTTYLVGVERWPEFNAIYAEIMGDHKPARAVVPVPELHYGFLIEIQLVAEKKN</sequence>
<dbReference type="Gene3D" id="3.30.1330.40">
    <property type="entry name" value="RutC-like"/>
    <property type="match status" value="1"/>
</dbReference>
<organism evidence="1 2">
    <name type="scientific">Zwartia hollandica</name>
    <dbReference type="NCBI Taxonomy" id="324606"/>
    <lineage>
        <taxon>Bacteria</taxon>
        <taxon>Pseudomonadati</taxon>
        <taxon>Pseudomonadota</taxon>
        <taxon>Betaproteobacteria</taxon>
        <taxon>Burkholderiales</taxon>
        <taxon>Alcaligenaceae</taxon>
        <taxon>Zwartia</taxon>
    </lineage>
</organism>
<reference evidence="1" key="1">
    <citation type="submission" date="2021-07" db="EMBL/GenBank/DDBJ databases">
        <title>New genus and species of the family Alcaligenaceae.</title>
        <authorList>
            <person name="Hahn M.W."/>
        </authorList>
    </citation>
    <scope>NUCLEOTIDE SEQUENCE</scope>
    <source>
        <strain evidence="1">LF4-65</strain>
    </source>
</reference>
<dbReference type="AlphaFoldDB" id="A0A953N8R8"/>
<dbReference type="GO" id="GO:0005829">
    <property type="term" value="C:cytosol"/>
    <property type="evidence" value="ECO:0007669"/>
    <property type="project" value="TreeGrafter"/>
</dbReference>
<dbReference type="Proteomes" id="UP000739565">
    <property type="component" value="Unassembled WGS sequence"/>
</dbReference>
<dbReference type="PANTHER" id="PTHR11803:SF44">
    <property type="entry name" value="RUTC FAMILY PROTEIN YJGH"/>
    <property type="match status" value="1"/>
</dbReference>